<evidence type="ECO:0000313" key="1">
    <source>
        <dbReference type="EMBL" id="ESK86486.1"/>
    </source>
</evidence>
<reference evidence="1 2" key="1">
    <citation type="journal article" date="2014" name="BMC Genomics">
        <title>Genome and secretome analysis of the hemibiotrophic fungal pathogen, Moniliophthora roreri, which causes frosty pod rot disease of cacao: mechanisms of the biotrophic and necrotrophic phases.</title>
        <authorList>
            <person name="Meinhardt L.W."/>
            <person name="Costa G.G.L."/>
            <person name="Thomazella D.P.T."/>
            <person name="Teixeira P.J.P.L."/>
            <person name="Carazzolle M.F."/>
            <person name="Schuster S.C."/>
            <person name="Carlson J.E."/>
            <person name="Guiltinan M.J."/>
            <person name="Mieczkowski P."/>
            <person name="Farmer A."/>
            <person name="Ramaraj T."/>
            <person name="Crozier J."/>
            <person name="Davis R.E."/>
            <person name="Shao J."/>
            <person name="Melnick R.L."/>
            <person name="Pereira G.A.G."/>
            <person name="Bailey B.A."/>
        </authorList>
    </citation>
    <scope>NUCLEOTIDE SEQUENCE [LARGE SCALE GENOMIC DNA]</scope>
    <source>
        <strain evidence="1 2">MCA 2997</strain>
    </source>
</reference>
<dbReference type="KEGG" id="mrr:Moror_9862"/>
<dbReference type="OrthoDB" id="3086205at2759"/>
<dbReference type="HOGENOM" id="CLU_1329131_0_0_1"/>
<feature type="non-terminal residue" evidence="1">
    <location>
        <position position="207"/>
    </location>
</feature>
<proteinExistence type="predicted"/>
<dbReference type="AlphaFoldDB" id="V2X121"/>
<dbReference type="EMBL" id="AWSO01000925">
    <property type="protein sequence ID" value="ESK86486.1"/>
    <property type="molecule type" value="Genomic_DNA"/>
</dbReference>
<organism evidence="1 2">
    <name type="scientific">Moniliophthora roreri (strain MCA 2997)</name>
    <name type="common">Cocoa frosty pod rot fungus</name>
    <name type="synonym">Crinipellis roreri</name>
    <dbReference type="NCBI Taxonomy" id="1381753"/>
    <lineage>
        <taxon>Eukaryota</taxon>
        <taxon>Fungi</taxon>
        <taxon>Dikarya</taxon>
        <taxon>Basidiomycota</taxon>
        <taxon>Agaricomycotina</taxon>
        <taxon>Agaricomycetes</taxon>
        <taxon>Agaricomycetidae</taxon>
        <taxon>Agaricales</taxon>
        <taxon>Marasmiineae</taxon>
        <taxon>Marasmiaceae</taxon>
        <taxon>Moniliophthora</taxon>
    </lineage>
</organism>
<evidence type="ECO:0000313" key="2">
    <source>
        <dbReference type="Proteomes" id="UP000017559"/>
    </source>
</evidence>
<keyword evidence="2" id="KW-1185">Reference proteome</keyword>
<name>V2X121_MONRO</name>
<accession>V2X121</accession>
<gene>
    <name evidence="1" type="ORF">Moror_9862</name>
</gene>
<sequence length="207" mass="21485">MERKDLRLAAYCIWFSVHYGDISVADFANAADPPANAVLSTVKDALSYSSSADLQSVTDLLFDLCKPLSGLLQSVNSLICGDFTSTITPLISNNVGVLAQLNNPSNFDFLGDLIGKATSATCSPYMAKGIIDDAMNQVQPLLQTIGSLQANDITTANPGPVVAEVNTVPSAAYNKVQASINANTSGSGDVSAADVVGVTARLVNVSP</sequence>
<dbReference type="Proteomes" id="UP000017559">
    <property type="component" value="Unassembled WGS sequence"/>
</dbReference>
<comment type="caution">
    <text evidence="1">The sequence shown here is derived from an EMBL/GenBank/DDBJ whole genome shotgun (WGS) entry which is preliminary data.</text>
</comment>
<protein>
    <submittedName>
        <fullName evidence="1">Uncharacterized protein</fullName>
    </submittedName>
</protein>